<evidence type="ECO:0000313" key="1">
    <source>
        <dbReference type="EMBL" id="RZC46758.1"/>
    </source>
</evidence>
<keyword evidence="2" id="KW-1185">Reference proteome</keyword>
<protein>
    <submittedName>
        <fullName evidence="1">Uncharacterized protein</fullName>
    </submittedName>
</protein>
<organism evidence="1 2">
    <name type="scientific">Papaver somniferum</name>
    <name type="common">Opium poppy</name>
    <dbReference type="NCBI Taxonomy" id="3469"/>
    <lineage>
        <taxon>Eukaryota</taxon>
        <taxon>Viridiplantae</taxon>
        <taxon>Streptophyta</taxon>
        <taxon>Embryophyta</taxon>
        <taxon>Tracheophyta</taxon>
        <taxon>Spermatophyta</taxon>
        <taxon>Magnoliopsida</taxon>
        <taxon>Ranunculales</taxon>
        <taxon>Papaveraceae</taxon>
        <taxon>Papaveroideae</taxon>
        <taxon>Papaver</taxon>
    </lineage>
</organism>
<dbReference type="STRING" id="3469.A0A4Y7IH04"/>
<accession>A0A4Y7IH04</accession>
<name>A0A4Y7IH04_PAPSO</name>
<reference evidence="1 2" key="1">
    <citation type="journal article" date="2018" name="Science">
        <title>The opium poppy genome and morphinan production.</title>
        <authorList>
            <person name="Guo L."/>
            <person name="Winzer T."/>
            <person name="Yang X."/>
            <person name="Li Y."/>
            <person name="Ning Z."/>
            <person name="He Z."/>
            <person name="Teodor R."/>
            <person name="Lu Y."/>
            <person name="Bowser T.A."/>
            <person name="Graham I.A."/>
            <person name="Ye K."/>
        </authorList>
    </citation>
    <scope>NUCLEOTIDE SEQUENCE [LARGE SCALE GENOMIC DNA]</scope>
    <source>
        <strain evidence="2">cv. HN1</strain>
        <tissue evidence="1">Leaves</tissue>
    </source>
</reference>
<evidence type="ECO:0000313" key="2">
    <source>
        <dbReference type="Proteomes" id="UP000316621"/>
    </source>
</evidence>
<dbReference type="Gramene" id="RZC46758">
    <property type="protein sequence ID" value="RZC46758"/>
    <property type="gene ID" value="C5167_039707"/>
</dbReference>
<sequence length="71" mass="8255">MKLPCFNCLTYMLSRLRNMVLQQVHDEIERVIVGIEAYLSIRSHTYDIGVSVFEFNDESVKDRKEKASSSI</sequence>
<dbReference type="EMBL" id="CM010715">
    <property type="protein sequence ID" value="RZC46758.1"/>
    <property type="molecule type" value="Genomic_DNA"/>
</dbReference>
<gene>
    <name evidence="1" type="ORF">C5167_039707</name>
</gene>
<dbReference type="AlphaFoldDB" id="A0A4Y7IH04"/>
<proteinExistence type="predicted"/>
<dbReference type="Proteomes" id="UP000316621">
    <property type="component" value="Chromosome 1"/>
</dbReference>